<proteinExistence type="predicted"/>
<gene>
    <name evidence="1" type="ORF">J122_542</name>
</gene>
<evidence type="ECO:0000313" key="1">
    <source>
        <dbReference type="EMBL" id="KXO11671.1"/>
    </source>
</evidence>
<comment type="caution">
    <text evidence="1">The sequence shown here is derived from an EMBL/GenBank/DDBJ whole genome shotgun (WGS) entry which is preliminary data.</text>
</comment>
<dbReference type="SUPFAM" id="SSF53850">
    <property type="entry name" value="Periplasmic binding protein-like II"/>
    <property type="match status" value="1"/>
</dbReference>
<name>A0A137SGW3_9GAMM</name>
<dbReference type="PATRIC" id="fig|1306954.6.peg.1496"/>
<dbReference type="Gene3D" id="3.40.190.170">
    <property type="entry name" value="Bacterial extracellular solute-binding protein, family 7"/>
    <property type="match status" value="1"/>
</dbReference>
<dbReference type="RefSeq" id="WP_227510066.1">
    <property type="nucleotide sequence ID" value="NZ_LOCO01000002.1"/>
</dbReference>
<dbReference type="Pfam" id="PF19582">
    <property type="entry name" value="AdeT1_2"/>
    <property type="match status" value="1"/>
</dbReference>
<accession>A0A137SGW3</accession>
<dbReference type="InterPro" id="IPR038404">
    <property type="entry name" value="TRAP_DctP_sf"/>
</dbReference>
<sequence>MRTFREFPLTLAVIFGLLVLLVRPALAATERKQFCVFDVAGANGFVYQLLRDYQRGAVSAGTSLVMQPYTDEDLAIRDFREGQCDLVALTDMGVRHFNDFTGSISAIGAVPYYEDLRVLLHGLASPRIARHLSQDGYEVLGVAPMGAAYLFVNDRAINHVEALKGKRITVFEGHHDARHMVEFVGAEPVPAKISNFARVFNSGQADMSYAPAAAWEVLEMFRGAGDRGGIIRYPVGQVTIQLVAREGAFSPEFVRESRKLMARLYPDAIRVIRQFEDRIPSDRWVDIGPEDMREYQEMLRQVRIDLLSNKGQEAQLAAAVYHEDMMTILRKIRCYTNPGAMECSDQNRE</sequence>
<evidence type="ECO:0000313" key="2">
    <source>
        <dbReference type="Proteomes" id="UP000070282"/>
    </source>
</evidence>
<reference evidence="2" key="1">
    <citation type="submission" date="2015-12" db="EMBL/GenBank/DDBJ databases">
        <authorList>
            <person name="Lima A."/>
            <person name="Farahani Zayas N."/>
            <person name="Castro Da Silva M.A."/>
            <person name="Cabral A."/>
            <person name="Pessatti M.L."/>
        </authorList>
    </citation>
    <scope>NUCLEOTIDE SEQUENCE [LARGE SCALE GENOMIC DNA]</scope>
    <source>
        <strain evidence="2">LAMA 842</strain>
    </source>
</reference>
<keyword evidence="2" id="KW-1185">Reference proteome</keyword>
<dbReference type="InterPro" id="IPR045758">
    <property type="entry name" value="AdeT1/2"/>
</dbReference>
<dbReference type="Proteomes" id="UP000070282">
    <property type="component" value="Unassembled WGS sequence"/>
</dbReference>
<dbReference type="AlphaFoldDB" id="A0A137SGW3"/>
<organism evidence="1 2">
    <name type="scientific">Marinobacter excellens LAMA 842</name>
    <dbReference type="NCBI Taxonomy" id="1306954"/>
    <lineage>
        <taxon>Bacteria</taxon>
        <taxon>Pseudomonadati</taxon>
        <taxon>Pseudomonadota</taxon>
        <taxon>Gammaproteobacteria</taxon>
        <taxon>Pseudomonadales</taxon>
        <taxon>Marinobacteraceae</taxon>
        <taxon>Marinobacter</taxon>
    </lineage>
</organism>
<protein>
    <submittedName>
        <fullName evidence="1">Uncharacterized protein</fullName>
    </submittedName>
</protein>
<dbReference type="EMBL" id="LOCO01000002">
    <property type="protein sequence ID" value="KXO11671.1"/>
    <property type="molecule type" value="Genomic_DNA"/>
</dbReference>